<protein>
    <submittedName>
        <fullName evidence="3">ROK family protein</fullName>
    </submittedName>
</protein>
<proteinExistence type="inferred from homology"/>
<dbReference type="RefSeq" id="WP_166531251.1">
    <property type="nucleotide sequence ID" value="NZ_VNHW01000001.1"/>
</dbReference>
<dbReference type="EMBL" id="VNHW01000001">
    <property type="protein sequence ID" value="TYP90470.1"/>
    <property type="molecule type" value="Genomic_DNA"/>
</dbReference>
<sequence>MTSSLADVVVVLIGQSLGTSIFTTGSSPWEPMPTAGEWGHTAVVVEGRLCRCGARGCLEDYVGADAVVKRYEELRGPDGEEPQNVEARATELLAAVDTDPAAAAVVLEEVVRYLGAGVGNLVDVFSPRRVVLGGWFGRQLAERRMTEIIELASRDALRTPFEDVEVVRADLGVDAVAMGAATLPVARFLSSGGQRDAARGGRPRATVAADEIQT</sequence>
<comment type="similarity">
    <text evidence="1">Belongs to the ROK (NagC/XylR) family.</text>
</comment>
<organism evidence="3 4">
    <name type="scientific">Blastococcus xanthinilyticus</name>
    <dbReference type="NCBI Taxonomy" id="1564164"/>
    <lineage>
        <taxon>Bacteria</taxon>
        <taxon>Bacillati</taxon>
        <taxon>Actinomycetota</taxon>
        <taxon>Actinomycetes</taxon>
        <taxon>Geodermatophilales</taxon>
        <taxon>Geodermatophilaceae</taxon>
        <taxon>Blastococcus</taxon>
    </lineage>
</organism>
<dbReference type="Proteomes" id="UP000322499">
    <property type="component" value="Unassembled WGS sequence"/>
</dbReference>
<evidence type="ECO:0000313" key="4">
    <source>
        <dbReference type="Proteomes" id="UP000322499"/>
    </source>
</evidence>
<evidence type="ECO:0000256" key="1">
    <source>
        <dbReference type="ARBA" id="ARBA00006479"/>
    </source>
</evidence>
<evidence type="ECO:0000313" key="3">
    <source>
        <dbReference type="EMBL" id="TYP90470.1"/>
    </source>
</evidence>
<feature type="region of interest" description="Disordered" evidence="2">
    <location>
        <begin position="193"/>
        <end position="214"/>
    </location>
</feature>
<comment type="caution">
    <text evidence="3">The sequence shown here is derived from an EMBL/GenBank/DDBJ whole genome shotgun (WGS) entry which is preliminary data.</text>
</comment>
<dbReference type="InterPro" id="IPR000600">
    <property type="entry name" value="ROK"/>
</dbReference>
<dbReference type="Pfam" id="PF00480">
    <property type="entry name" value="ROK"/>
    <property type="match status" value="1"/>
</dbReference>
<evidence type="ECO:0000256" key="2">
    <source>
        <dbReference type="SAM" id="MobiDB-lite"/>
    </source>
</evidence>
<dbReference type="AlphaFoldDB" id="A0A5S5D3C2"/>
<gene>
    <name evidence="3" type="ORF">BD833_101188</name>
</gene>
<dbReference type="PANTHER" id="PTHR18964:SF149">
    <property type="entry name" value="BIFUNCTIONAL UDP-N-ACETYLGLUCOSAMINE 2-EPIMERASE_N-ACETYLMANNOSAMINE KINASE"/>
    <property type="match status" value="1"/>
</dbReference>
<dbReference type="Gene3D" id="3.30.420.40">
    <property type="match status" value="1"/>
</dbReference>
<reference evidence="3 4" key="1">
    <citation type="submission" date="2019-07" db="EMBL/GenBank/DDBJ databases">
        <title>Genomic Encyclopedia of Archaeal and Bacterial Type Strains, Phase II (KMG-II): from individual species to whole genera.</title>
        <authorList>
            <person name="Goeker M."/>
        </authorList>
    </citation>
    <scope>NUCLEOTIDE SEQUENCE [LARGE SCALE GENOMIC DNA]</scope>
    <source>
        <strain evidence="3 4">DSM 46842</strain>
    </source>
</reference>
<keyword evidence="4" id="KW-1185">Reference proteome</keyword>
<dbReference type="SUPFAM" id="SSF53067">
    <property type="entry name" value="Actin-like ATPase domain"/>
    <property type="match status" value="1"/>
</dbReference>
<dbReference type="PANTHER" id="PTHR18964">
    <property type="entry name" value="ROK (REPRESSOR, ORF, KINASE) FAMILY"/>
    <property type="match status" value="1"/>
</dbReference>
<name>A0A5S5D3C2_9ACTN</name>
<accession>A0A5S5D3C2</accession>
<dbReference type="InterPro" id="IPR043129">
    <property type="entry name" value="ATPase_NBD"/>
</dbReference>